<evidence type="ECO:0000313" key="1">
    <source>
        <dbReference type="EMBL" id="KAL2827302.1"/>
    </source>
</evidence>
<proteinExistence type="predicted"/>
<dbReference type="Proteomes" id="UP001610446">
    <property type="component" value="Unassembled WGS sequence"/>
</dbReference>
<name>A0ABR4IHT8_9EURO</name>
<protein>
    <submittedName>
        <fullName evidence="1">Uncharacterized protein</fullName>
    </submittedName>
</protein>
<organism evidence="1 2">
    <name type="scientific">Aspergillus pseudoustus</name>
    <dbReference type="NCBI Taxonomy" id="1810923"/>
    <lineage>
        <taxon>Eukaryota</taxon>
        <taxon>Fungi</taxon>
        <taxon>Dikarya</taxon>
        <taxon>Ascomycota</taxon>
        <taxon>Pezizomycotina</taxon>
        <taxon>Eurotiomycetes</taxon>
        <taxon>Eurotiomycetidae</taxon>
        <taxon>Eurotiales</taxon>
        <taxon>Aspergillaceae</taxon>
        <taxon>Aspergillus</taxon>
        <taxon>Aspergillus subgen. Nidulantes</taxon>
    </lineage>
</organism>
<comment type="caution">
    <text evidence="1">The sequence shown here is derived from an EMBL/GenBank/DDBJ whole genome shotgun (WGS) entry which is preliminary data.</text>
</comment>
<dbReference type="EMBL" id="JBFXLU010000402">
    <property type="protein sequence ID" value="KAL2827302.1"/>
    <property type="molecule type" value="Genomic_DNA"/>
</dbReference>
<keyword evidence="2" id="KW-1185">Reference proteome</keyword>
<reference evidence="1 2" key="1">
    <citation type="submission" date="2024-07" db="EMBL/GenBank/DDBJ databases">
        <title>Section-level genome sequencing and comparative genomics of Aspergillus sections Usti and Cavernicolus.</title>
        <authorList>
            <consortium name="Lawrence Berkeley National Laboratory"/>
            <person name="Nybo J.L."/>
            <person name="Vesth T.C."/>
            <person name="Theobald S."/>
            <person name="Frisvad J.C."/>
            <person name="Larsen T.O."/>
            <person name="Kjaerboelling I."/>
            <person name="Rothschild-Mancinelli K."/>
            <person name="Lyhne E.K."/>
            <person name="Kogle M.E."/>
            <person name="Barry K."/>
            <person name="Clum A."/>
            <person name="Na H."/>
            <person name="Ledsgaard L."/>
            <person name="Lin J."/>
            <person name="Lipzen A."/>
            <person name="Kuo A."/>
            <person name="Riley R."/>
            <person name="Mondo S."/>
            <person name="Labutti K."/>
            <person name="Haridas S."/>
            <person name="Pangalinan J."/>
            <person name="Salamov A.A."/>
            <person name="Simmons B.A."/>
            <person name="Magnuson J.K."/>
            <person name="Chen J."/>
            <person name="Drula E."/>
            <person name="Henrissat B."/>
            <person name="Wiebenga A."/>
            <person name="Lubbers R.J."/>
            <person name="Gomes A.C."/>
            <person name="Makela M.R."/>
            <person name="Stajich J."/>
            <person name="Grigoriev I.V."/>
            <person name="Mortensen U.H."/>
            <person name="De Vries R.P."/>
            <person name="Baker S.E."/>
            <person name="Andersen M.R."/>
        </authorList>
    </citation>
    <scope>NUCLEOTIDE SEQUENCE [LARGE SCALE GENOMIC DNA]</scope>
    <source>
        <strain evidence="1 2">CBS 123904</strain>
    </source>
</reference>
<sequence length="73" mass="8128">MLLSAMMYRVVYSSFLLQMHRNFTTQSSAVGYHIAMPAKRSTVLLGTCLALHPPLVIHSIVASASVYLFHLSF</sequence>
<evidence type="ECO:0000313" key="2">
    <source>
        <dbReference type="Proteomes" id="UP001610446"/>
    </source>
</evidence>
<accession>A0ABR4IHT8</accession>
<gene>
    <name evidence="1" type="ORF">BJY01DRAFT_139088</name>
</gene>